<sequence length="103" mass="11280">MYPTFPRFVEPVTNVTVTVGRDALLACVVEDLRGYKRRLSCKPIDLPNSSLYIITFWPSVGAACCEETRSSASSPGVDCTGHLFCFLGASRSIQTSTRKNIMA</sequence>
<evidence type="ECO:0008006" key="3">
    <source>
        <dbReference type="Google" id="ProtNLM"/>
    </source>
</evidence>
<dbReference type="EMBL" id="BGZK01001687">
    <property type="protein sequence ID" value="GBP84560.1"/>
    <property type="molecule type" value="Genomic_DNA"/>
</dbReference>
<evidence type="ECO:0000313" key="1">
    <source>
        <dbReference type="EMBL" id="GBP84560.1"/>
    </source>
</evidence>
<proteinExistence type="predicted"/>
<protein>
    <recommendedName>
        <fullName evidence="3">Ig-like domain-containing protein</fullName>
    </recommendedName>
</protein>
<organism evidence="1 2">
    <name type="scientific">Eumeta variegata</name>
    <name type="common">Bagworm moth</name>
    <name type="synonym">Eumeta japonica</name>
    <dbReference type="NCBI Taxonomy" id="151549"/>
    <lineage>
        <taxon>Eukaryota</taxon>
        <taxon>Metazoa</taxon>
        <taxon>Ecdysozoa</taxon>
        <taxon>Arthropoda</taxon>
        <taxon>Hexapoda</taxon>
        <taxon>Insecta</taxon>
        <taxon>Pterygota</taxon>
        <taxon>Neoptera</taxon>
        <taxon>Endopterygota</taxon>
        <taxon>Lepidoptera</taxon>
        <taxon>Glossata</taxon>
        <taxon>Ditrysia</taxon>
        <taxon>Tineoidea</taxon>
        <taxon>Psychidae</taxon>
        <taxon>Oiketicinae</taxon>
        <taxon>Eumeta</taxon>
    </lineage>
</organism>
<dbReference type="AlphaFoldDB" id="A0A4C1ZA32"/>
<evidence type="ECO:0000313" key="2">
    <source>
        <dbReference type="Proteomes" id="UP000299102"/>
    </source>
</evidence>
<dbReference type="Proteomes" id="UP000299102">
    <property type="component" value="Unassembled WGS sequence"/>
</dbReference>
<accession>A0A4C1ZA32</accession>
<reference evidence="1 2" key="1">
    <citation type="journal article" date="2019" name="Commun. Biol.">
        <title>The bagworm genome reveals a unique fibroin gene that provides high tensile strength.</title>
        <authorList>
            <person name="Kono N."/>
            <person name="Nakamura H."/>
            <person name="Ohtoshi R."/>
            <person name="Tomita M."/>
            <person name="Numata K."/>
            <person name="Arakawa K."/>
        </authorList>
    </citation>
    <scope>NUCLEOTIDE SEQUENCE [LARGE SCALE GENOMIC DNA]</scope>
</reference>
<comment type="caution">
    <text evidence="1">The sequence shown here is derived from an EMBL/GenBank/DDBJ whole genome shotgun (WGS) entry which is preliminary data.</text>
</comment>
<keyword evidence="2" id="KW-1185">Reference proteome</keyword>
<dbReference type="OrthoDB" id="10012075at2759"/>
<name>A0A4C1ZA32_EUMVA</name>
<gene>
    <name evidence="1" type="ORF">EVAR_89543_1</name>
</gene>